<dbReference type="AlphaFoldDB" id="A0A6V7H012"/>
<dbReference type="OrthoDB" id="10254730at2759"/>
<comment type="caution">
    <text evidence="1">The sequence shown here is derived from an EMBL/GenBank/DDBJ whole genome shotgun (WGS) entry which is preliminary data.</text>
</comment>
<evidence type="ECO:0000313" key="1">
    <source>
        <dbReference type="EMBL" id="CAD1472158.1"/>
    </source>
</evidence>
<proteinExistence type="predicted"/>
<protein>
    <submittedName>
        <fullName evidence="1">Uncharacterized protein</fullName>
    </submittedName>
</protein>
<feature type="non-terminal residue" evidence="1">
    <location>
        <position position="1"/>
    </location>
</feature>
<gene>
    <name evidence="1" type="ORF">MHI_LOCUS263400</name>
</gene>
<reference evidence="1" key="1">
    <citation type="submission" date="2020-07" db="EMBL/GenBank/DDBJ databases">
        <authorList>
            <person name="Nazaruddin N."/>
        </authorList>
    </citation>
    <scope>NUCLEOTIDE SEQUENCE</scope>
</reference>
<feature type="non-terminal residue" evidence="1">
    <location>
        <position position="134"/>
    </location>
</feature>
<accession>A0A6V7H012</accession>
<name>A0A6V7H012_9HYME</name>
<dbReference type="Proteomes" id="UP000752696">
    <property type="component" value="Unassembled WGS sequence"/>
</dbReference>
<dbReference type="EMBL" id="CAJDYZ010005045">
    <property type="protein sequence ID" value="CAD1472158.1"/>
    <property type="molecule type" value="Genomic_DNA"/>
</dbReference>
<organism evidence="1 2">
    <name type="scientific">Heterotrigona itama</name>
    <dbReference type="NCBI Taxonomy" id="395501"/>
    <lineage>
        <taxon>Eukaryota</taxon>
        <taxon>Metazoa</taxon>
        <taxon>Ecdysozoa</taxon>
        <taxon>Arthropoda</taxon>
        <taxon>Hexapoda</taxon>
        <taxon>Insecta</taxon>
        <taxon>Pterygota</taxon>
        <taxon>Neoptera</taxon>
        <taxon>Endopterygota</taxon>
        <taxon>Hymenoptera</taxon>
        <taxon>Apocrita</taxon>
        <taxon>Aculeata</taxon>
        <taxon>Apoidea</taxon>
        <taxon>Anthophila</taxon>
        <taxon>Apidae</taxon>
        <taxon>Heterotrigona</taxon>
    </lineage>
</organism>
<sequence length="134" mass="15172">RFLSPSINFCPLDDFAGKLKKCPHNTKAIGGYSEYPSNIILNLPYKSGVIDSKTNFFLDKSYLILGTSNTSMTFNTVSAFFNVLGFIHSCIASCKFSIVTILAYNMLEKIEKNQLYKKCVRNVHTLKLQVRIMK</sequence>
<keyword evidence="2" id="KW-1185">Reference proteome</keyword>
<evidence type="ECO:0000313" key="2">
    <source>
        <dbReference type="Proteomes" id="UP000752696"/>
    </source>
</evidence>